<gene>
    <name evidence="3" type="ORF">L2725_04505</name>
</gene>
<feature type="chain" id="PRO_5045445874" evidence="1">
    <location>
        <begin position="22"/>
        <end position="186"/>
    </location>
</feature>
<evidence type="ECO:0000313" key="3">
    <source>
        <dbReference type="EMBL" id="MCL2913047.1"/>
    </source>
</evidence>
<accession>A0ABT0N3M4</accession>
<reference evidence="3 4" key="1">
    <citation type="submission" date="2022-01" db="EMBL/GenBank/DDBJ databases">
        <title>Whole genome-based taxonomy of the Shewanellaceae.</title>
        <authorList>
            <person name="Martin-Rodriguez A.J."/>
        </authorList>
    </citation>
    <scope>NUCLEOTIDE SEQUENCE [LARGE SCALE GENOMIC DNA]</scope>
    <source>
        <strain evidence="3 4">DSM 21332</strain>
    </source>
</reference>
<evidence type="ECO:0000256" key="1">
    <source>
        <dbReference type="SAM" id="SignalP"/>
    </source>
</evidence>
<keyword evidence="1" id="KW-0732">Signal</keyword>
<dbReference type="GO" id="GO:0016853">
    <property type="term" value="F:isomerase activity"/>
    <property type="evidence" value="ECO:0007669"/>
    <property type="project" value="UniProtKB-KW"/>
</dbReference>
<dbReference type="InterPro" id="IPR036298">
    <property type="entry name" value="Chalcone_isomerase_sf"/>
</dbReference>
<evidence type="ECO:0000313" key="4">
    <source>
        <dbReference type="Proteomes" id="UP001202831"/>
    </source>
</evidence>
<sequence>MKSLCSLSLVSALLFSGSALAVTNVAGIQLPGSVMMQDSQLALNGAGVRSKFFMDLYVGSLYLPKSAHTLEQVLAQPSSMVRLNITSGLITAEKMQDAINEGFDLATDGDISPIKAQIDTFMAMFAEPIKEGDQFSFLTSEGSVTSYKNGKLLSTIDGEAFRLALLKIWLGDEPAQDSLKEAMLGE</sequence>
<dbReference type="SUPFAM" id="SSF54626">
    <property type="entry name" value="Chalcone isomerase"/>
    <property type="match status" value="1"/>
</dbReference>
<evidence type="ECO:0000259" key="2">
    <source>
        <dbReference type="Pfam" id="PF16036"/>
    </source>
</evidence>
<dbReference type="Proteomes" id="UP001202831">
    <property type="component" value="Unassembled WGS sequence"/>
</dbReference>
<organism evidence="3 4">
    <name type="scientific">Shewanella corallii</name>
    <dbReference type="NCBI Taxonomy" id="560080"/>
    <lineage>
        <taxon>Bacteria</taxon>
        <taxon>Pseudomonadati</taxon>
        <taxon>Pseudomonadota</taxon>
        <taxon>Gammaproteobacteria</taxon>
        <taxon>Alteromonadales</taxon>
        <taxon>Shewanellaceae</taxon>
        <taxon>Shewanella</taxon>
    </lineage>
</organism>
<keyword evidence="3" id="KW-0413">Isomerase</keyword>
<feature type="domain" description="Chalcone isomerase" evidence="2">
    <location>
        <begin position="23"/>
        <end position="185"/>
    </location>
</feature>
<dbReference type="InterPro" id="IPR016087">
    <property type="entry name" value="Chalcone_isomerase"/>
</dbReference>
<feature type="signal peptide" evidence="1">
    <location>
        <begin position="1"/>
        <end position="21"/>
    </location>
</feature>
<dbReference type="Gene3D" id="3.50.70.10">
    <property type="match status" value="1"/>
</dbReference>
<dbReference type="InterPro" id="IPR016088">
    <property type="entry name" value="Chalcone_isomerase_3-sand"/>
</dbReference>
<protein>
    <submittedName>
        <fullName evidence="3">Chalcone isomerase family protein</fullName>
    </submittedName>
</protein>
<proteinExistence type="predicted"/>
<dbReference type="RefSeq" id="WP_248934606.1">
    <property type="nucleotide sequence ID" value="NZ_JAKIKT010000001.1"/>
</dbReference>
<dbReference type="EMBL" id="JAKIKT010000001">
    <property type="protein sequence ID" value="MCL2913047.1"/>
    <property type="molecule type" value="Genomic_DNA"/>
</dbReference>
<name>A0ABT0N3M4_9GAMM</name>
<comment type="caution">
    <text evidence="3">The sequence shown here is derived from an EMBL/GenBank/DDBJ whole genome shotgun (WGS) entry which is preliminary data.</text>
</comment>
<keyword evidence="4" id="KW-1185">Reference proteome</keyword>
<dbReference type="Pfam" id="PF16036">
    <property type="entry name" value="Chalcone_3"/>
    <property type="match status" value="1"/>
</dbReference>